<sequence>MYKLLFLKLIFLTLFITGCGNPPKPAKTLTEAHQKLIKICKEEFQIDVVLNPFDHTLWIYVPTKESFFDIKASQEGPKTKKVDEFTEKYAVNFIDGQFTENTFNIQYDISISKNYGKNYGYSTGFTQQYQKNQRNLLSAIFRAYADIEKSPTENKYYKKIQGDLEFEDPLKNASRKKFVHAYIGEEVDAPDFLIIVLADITKGIETKMIIAFEDLKRAMSDHSFQGEYAKRAIMDYPNGDTKIIGDTTGEHLEAYDMTWGEFLTRQIIYRTNYKYTRSAFPPRDNAAEQLLEIAYNTVNAYDFKYFLGITLQNLRDETEQFVLSEHLAKYAPKEKPPKGKLHTIKFFEN</sequence>
<dbReference type="PROSITE" id="PS51257">
    <property type="entry name" value="PROKAR_LIPOPROTEIN"/>
    <property type="match status" value="1"/>
</dbReference>
<protein>
    <recommendedName>
        <fullName evidence="2">Lipoprotein</fullName>
    </recommendedName>
</protein>
<evidence type="ECO:0000313" key="1">
    <source>
        <dbReference type="EMBL" id="VAX38092.1"/>
    </source>
</evidence>
<dbReference type="AlphaFoldDB" id="A0A3B1DBH2"/>
<proteinExistence type="predicted"/>
<evidence type="ECO:0008006" key="2">
    <source>
        <dbReference type="Google" id="ProtNLM"/>
    </source>
</evidence>
<accession>A0A3B1DBH2</accession>
<organism evidence="1">
    <name type="scientific">hydrothermal vent metagenome</name>
    <dbReference type="NCBI Taxonomy" id="652676"/>
    <lineage>
        <taxon>unclassified sequences</taxon>
        <taxon>metagenomes</taxon>
        <taxon>ecological metagenomes</taxon>
    </lineage>
</organism>
<reference evidence="1" key="1">
    <citation type="submission" date="2018-06" db="EMBL/GenBank/DDBJ databases">
        <authorList>
            <person name="Zhirakovskaya E."/>
        </authorList>
    </citation>
    <scope>NUCLEOTIDE SEQUENCE</scope>
</reference>
<dbReference type="EMBL" id="UOGJ01000150">
    <property type="protein sequence ID" value="VAX38092.1"/>
    <property type="molecule type" value="Genomic_DNA"/>
</dbReference>
<name>A0A3B1DBH2_9ZZZZ</name>
<gene>
    <name evidence="1" type="ORF">MNBD_UNCLBAC01-1354</name>
</gene>